<dbReference type="GO" id="GO:0016020">
    <property type="term" value="C:membrane"/>
    <property type="evidence" value="ECO:0007669"/>
    <property type="project" value="UniProtKB-SubCell"/>
</dbReference>
<reference evidence="9" key="1">
    <citation type="submission" date="2016-11" db="UniProtKB">
        <authorList>
            <consortium name="WormBaseParasite"/>
        </authorList>
    </citation>
    <scope>IDENTIFICATION</scope>
</reference>
<keyword evidence="3" id="KW-0808">Transferase</keyword>
<evidence type="ECO:0000256" key="3">
    <source>
        <dbReference type="ARBA" id="ARBA00022679"/>
    </source>
</evidence>
<evidence type="ECO:0000256" key="2">
    <source>
        <dbReference type="ARBA" id="ARBA00022676"/>
    </source>
</evidence>
<dbReference type="Proteomes" id="UP000095283">
    <property type="component" value="Unplaced"/>
</dbReference>
<keyword evidence="4 7" id="KW-0812">Transmembrane</keyword>
<evidence type="ECO:0000256" key="7">
    <source>
        <dbReference type="SAM" id="Phobius"/>
    </source>
</evidence>
<organism evidence="8 9">
    <name type="scientific">Heterorhabditis bacteriophora</name>
    <name type="common">Entomopathogenic nematode worm</name>
    <dbReference type="NCBI Taxonomy" id="37862"/>
    <lineage>
        <taxon>Eukaryota</taxon>
        <taxon>Metazoa</taxon>
        <taxon>Ecdysozoa</taxon>
        <taxon>Nematoda</taxon>
        <taxon>Chromadorea</taxon>
        <taxon>Rhabditida</taxon>
        <taxon>Rhabditina</taxon>
        <taxon>Rhabditomorpha</taxon>
        <taxon>Strongyloidea</taxon>
        <taxon>Heterorhabditidae</taxon>
        <taxon>Heterorhabditis</taxon>
    </lineage>
</organism>
<keyword evidence="2" id="KW-0328">Glycosyltransferase</keyword>
<dbReference type="AlphaFoldDB" id="A0A1I7WRR0"/>
<comment type="subcellular location">
    <subcellularLocation>
        <location evidence="1">Membrane</location>
        <topology evidence="1">Multi-pass membrane protein</topology>
    </subcellularLocation>
</comment>
<evidence type="ECO:0000256" key="5">
    <source>
        <dbReference type="ARBA" id="ARBA00022989"/>
    </source>
</evidence>
<dbReference type="WBParaSite" id="Hba_07872">
    <property type="protein sequence ID" value="Hba_07872"/>
    <property type="gene ID" value="Hba_07872"/>
</dbReference>
<evidence type="ECO:0000256" key="4">
    <source>
        <dbReference type="ARBA" id="ARBA00022692"/>
    </source>
</evidence>
<feature type="transmembrane region" description="Helical" evidence="7">
    <location>
        <begin position="120"/>
        <end position="141"/>
    </location>
</feature>
<keyword evidence="6 7" id="KW-0472">Membrane</keyword>
<dbReference type="PANTHER" id="PTHR12726">
    <property type="entry name" value="CERAMIDE GLUCOSYLTRANSFERASE"/>
    <property type="match status" value="1"/>
</dbReference>
<name>A0A1I7WRR0_HETBA</name>
<proteinExistence type="predicted"/>
<dbReference type="GO" id="GO:0008120">
    <property type="term" value="F:ceramide glucosyltransferase activity"/>
    <property type="evidence" value="ECO:0007669"/>
    <property type="project" value="TreeGrafter"/>
</dbReference>
<evidence type="ECO:0000313" key="9">
    <source>
        <dbReference type="WBParaSite" id="Hba_07872"/>
    </source>
</evidence>
<dbReference type="InterPro" id="IPR025993">
    <property type="entry name" value="Ceramide_glucosylTrfase"/>
</dbReference>
<sequence>MMRTDALMDMVNSMTDDVALVTQVPYSNDRLGFAGTLEQAFGGVLAEDYFIGVALMKRGWKSAISTHPALQNSADPSVSKFHARIRRWMKLRIAMLPHMMLVEPLQDCFISGLLGSLSAWYLFGINFILYSIIHCFAWFLCDYALIRTLQNGPLSYSIIDFGKGWVVREGLAPVIYIRALINPNIEWRNGRFRLHWGGQIKAS</sequence>
<keyword evidence="5 7" id="KW-1133">Transmembrane helix</keyword>
<evidence type="ECO:0000256" key="6">
    <source>
        <dbReference type="ARBA" id="ARBA00023136"/>
    </source>
</evidence>
<accession>A0A1I7WRR0</accession>
<evidence type="ECO:0000313" key="8">
    <source>
        <dbReference type="Proteomes" id="UP000095283"/>
    </source>
</evidence>
<protein>
    <submittedName>
        <fullName evidence="9">Ceramide glucosyltransferase</fullName>
    </submittedName>
</protein>
<evidence type="ECO:0000256" key="1">
    <source>
        <dbReference type="ARBA" id="ARBA00004141"/>
    </source>
</evidence>
<dbReference type="GO" id="GO:0006679">
    <property type="term" value="P:glucosylceramide biosynthetic process"/>
    <property type="evidence" value="ECO:0007669"/>
    <property type="project" value="TreeGrafter"/>
</dbReference>
<keyword evidence="8" id="KW-1185">Reference proteome</keyword>
<dbReference type="Pfam" id="PF13506">
    <property type="entry name" value="Glyco_transf_21"/>
    <property type="match status" value="1"/>
</dbReference>
<dbReference type="PANTHER" id="PTHR12726:SF0">
    <property type="entry name" value="CERAMIDE GLUCOSYLTRANSFERASE"/>
    <property type="match status" value="1"/>
</dbReference>